<dbReference type="GO" id="GO:0004035">
    <property type="term" value="F:alkaline phosphatase activity"/>
    <property type="evidence" value="ECO:0007669"/>
    <property type="project" value="InterPro"/>
</dbReference>
<keyword evidence="7" id="KW-1185">Reference proteome</keyword>
<keyword evidence="3" id="KW-0732">Signal</keyword>
<name>A0A5C1AC15_9BACT</name>
<dbReference type="PANTHER" id="PTHR10151:SF120">
    <property type="entry name" value="BIS(5'-ADENOSYL)-TRIPHOSPHATASE"/>
    <property type="match status" value="1"/>
</dbReference>
<dbReference type="Gene3D" id="3.40.720.10">
    <property type="entry name" value="Alkaline Phosphatase, subunit A"/>
    <property type="match status" value="1"/>
</dbReference>
<dbReference type="KEGG" id="lrs:PX52LOC_01458"/>
<dbReference type="CDD" id="cd16016">
    <property type="entry name" value="AP-SPAP"/>
    <property type="match status" value="1"/>
</dbReference>
<dbReference type="AlphaFoldDB" id="A0A5C1AC15"/>
<feature type="binding site" evidence="5">
    <location>
        <begin position="176"/>
        <end position="178"/>
    </location>
    <ligand>
        <name>substrate</name>
    </ligand>
</feature>
<dbReference type="InterPro" id="IPR026263">
    <property type="entry name" value="Alkaline_phosphatase_prok"/>
</dbReference>
<dbReference type="SUPFAM" id="SSF53649">
    <property type="entry name" value="Alkaline phosphatase-like"/>
    <property type="match status" value="1"/>
</dbReference>
<dbReference type="InterPro" id="IPR017850">
    <property type="entry name" value="Alkaline_phosphatase_core_sf"/>
</dbReference>
<gene>
    <name evidence="6" type="ORF">PX52LOC_01458</name>
</gene>
<sequence>MPRLTLFAAIVALAGLVTVVRPQPADSPTADGPRPAKRPVKLAVLIVFDQMRADYVDKWRPLFGTRGFQRIQKDGAWFVNCYYPYASTITGPGHSALLSGATLDKTGIIGNDWYERASAATVYCAGSDRYEFVPAPKSGSKSKSVGNPDKMMAETVADVLKRQTRGKGKVFGLSLKDRAAILPTGKRPDGAFWFNGQFVTSTYYTDTLPKWVENFNNSHVADSWFGKDWIRSRPGLNYAQFSGPDDVAAESNYGGLGITFPHNLTGGKAKLQKEYYDALTASPMGNELLLAFAKRCIAEERLGQDDVPDLLTISFSSNDLIGHTFGPDSQEVLDVTLRSDEVVGDLLEYLDKVVGNGSYSVCISADHGVGSMPEVAAKTIPEAQDATRVSSVKLIAGMESHLEKTFGKANVPRPGTKDQKAGVWLESVAPPWVYLNLRQVEAKNLKLADVTRSVAEWLKQQPGIETAFTSEEIAKATHPDDVLRMVQRSAYPGRSGDLYIVLKPYHLIGDPLKSKGTTHGSPHDYDRHVPLLVYGPGVHGGRRTEGVTPQHAALITSYFLDQRKPKDSPYELPKTLLKP</sequence>
<organism evidence="6 7">
    <name type="scientific">Limnoglobus roseus</name>
    <dbReference type="NCBI Taxonomy" id="2598579"/>
    <lineage>
        <taxon>Bacteria</taxon>
        <taxon>Pseudomonadati</taxon>
        <taxon>Planctomycetota</taxon>
        <taxon>Planctomycetia</taxon>
        <taxon>Gemmatales</taxon>
        <taxon>Gemmataceae</taxon>
        <taxon>Limnoglobus</taxon>
    </lineage>
</organism>
<evidence type="ECO:0000256" key="4">
    <source>
        <dbReference type="PIRSR" id="PIRSR031924-50"/>
    </source>
</evidence>
<protein>
    <submittedName>
        <fullName evidence="6">Alkaline phosphatase family protein</fullName>
    </submittedName>
</protein>
<feature type="binding site" evidence="5">
    <location>
        <position position="111"/>
    </location>
    <ligand>
        <name>substrate</name>
    </ligand>
</feature>
<evidence type="ECO:0000256" key="2">
    <source>
        <dbReference type="ARBA" id="ARBA00022723"/>
    </source>
</evidence>
<dbReference type="GO" id="GO:0046872">
    <property type="term" value="F:metal ion binding"/>
    <property type="evidence" value="ECO:0007669"/>
    <property type="project" value="UniProtKB-KW"/>
</dbReference>
<dbReference type="PIRSF" id="PIRSF031924">
    <property type="entry name" value="Pi-irrepressible_AP"/>
    <property type="match status" value="1"/>
</dbReference>
<dbReference type="Gene3D" id="3.30.1360.150">
    <property type="match status" value="1"/>
</dbReference>
<accession>A0A5C1AC15</accession>
<dbReference type="InterPro" id="IPR002591">
    <property type="entry name" value="Phosphodiest/P_Trfase"/>
</dbReference>
<keyword evidence="1 4" id="KW-0597">Phosphoprotein</keyword>
<evidence type="ECO:0000313" key="6">
    <source>
        <dbReference type="EMBL" id="QEL14568.1"/>
    </source>
</evidence>
<dbReference type="EMBL" id="CP042425">
    <property type="protein sequence ID" value="QEL14568.1"/>
    <property type="molecule type" value="Genomic_DNA"/>
</dbReference>
<dbReference type="PANTHER" id="PTHR10151">
    <property type="entry name" value="ECTONUCLEOTIDE PYROPHOSPHATASE/PHOSPHODIESTERASE"/>
    <property type="match status" value="1"/>
</dbReference>
<evidence type="ECO:0000313" key="7">
    <source>
        <dbReference type="Proteomes" id="UP000324974"/>
    </source>
</evidence>
<keyword evidence="2" id="KW-0479">Metal-binding</keyword>
<dbReference type="RefSeq" id="WP_168218852.1">
    <property type="nucleotide sequence ID" value="NZ_CP042425.1"/>
</dbReference>
<dbReference type="Pfam" id="PF01663">
    <property type="entry name" value="Phosphodiest"/>
    <property type="match status" value="1"/>
</dbReference>
<evidence type="ECO:0000256" key="3">
    <source>
        <dbReference type="ARBA" id="ARBA00022729"/>
    </source>
</evidence>
<reference evidence="7" key="1">
    <citation type="submission" date="2019-08" db="EMBL/GenBank/DDBJ databases">
        <title>Limnoglobus roseus gen. nov., sp. nov., a novel freshwater planctomycete with a giant genome from the family Gemmataceae.</title>
        <authorList>
            <person name="Kulichevskaya I.S."/>
            <person name="Naumoff D.G."/>
            <person name="Miroshnikov K."/>
            <person name="Ivanova A."/>
            <person name="Philippov D.A."/>
            <person name="Hakobyan A."/>
            <person name="Rijpstra I.C."/>
            <person name="Sinninghe Damste J.S."/>
            <person name="Liesack W."/>
            <person name="Dedysh S.N."/>
        </authorList>
    </citation>
    <scope>NUCLEOTIDE SEQUENCE [LARGE SCALE GENOMIC DNA]</scope>
    <source>
        <strain evidence="7">PX52</strain>
    </source>
</reference>
<evidence type="ECO:0000256" key="1">
    <source>
        <dbReference type="ARBA" id="ARBA00022553"/>
    </source>
</evidence>
<feature type="active site" description="Phosphothreonine intermediate" evidence="4">
    <location>
        <position position="90"/>
    </location>
</feature>
<dbReference type="Proteomes" id="UP000324974">
    <property type="component" value="Chromosome"/>
</dbReference>
<evidence type="ECO:0000256" key="5">
    <source>
        <dbReference type="PIRSR" id="PIRSR031924-51"/>
    </source>
</evidence>
<proteinExistence type="predicted"/>